<comment type="caution">
    <text evidence="1">The sequence shown here is derived from an EMBL/GenBank/DDBJ whole genome shotgun (WGS) entry which is preliminary data.</text>
</comment>
<evidence type="ECO:0000313" key="2">
    <source>
        <dbReference type="Proteomes" id="UP001152607"/>
    </source>
</evidence>
<organism evidence="1 2">
    <name type="scientific">Periconia digitata</name>
    <dbReference type="NCBI Taxonomy" id="1303443"/>
    <lineage>
        <taxon>Eukaryota</taxon>
        <taxon>Fungi</taxon>
        <taxon>Dikarya</taxon>
        <taxon>Ascomycota</taxon>
        <taxon>Pezizomycotina</taxon>
        <taxon>Dothideomycetes</taxon>
        <taxon>Pleosporomycetidae</taxon>
        <taxon>Pleosporales</taxon>
        <taxon>Massarineae</taxon>
        <taxon>Periconiaceae</taxon>
        <taxon>Periconia</taxon>
    </lineage>
</organism>
<evidence type="ECO:0000313" key="1">
    <source>
        <dbReference type="EMBL" id="CAI6335681.1"/>
    </source>
</evidence>
<dbReference type="EMBL" id="CAOQHR010000006">
    <property type="protein sequence ID" value="CAI6335681.1"/>
    <property type="molecule type" value="Genomic_DNA"/>
</dbReference>
<proteinExistence type="predicted"/>
<gene>
    <name evidence="1" type="ORF">PDIGIT_LOCUS8766</name>
</gene>
<reference evidence="1" key="1">
    <citation type="submission" date="2023-01" db="EMBL/GenBank/DDBJ databases">
        <authorList>
            <person name="Van Ghelder C."/>
            <person name="Rancurel C."/>
        </authorList>
    </citation>
    <scope>NUCLEOTIDE SEQUENCE</scope>
    <source>
        <strain evidence="1">CNCM I-4278</strain>
    </source>
</reference>
<dbReference type="AlphaFoldDB" id="A0A9W4UIV7"/>
<sequence>MYVLCGVVLCSIDVCPPRCSSPSVGLRDTVSVCTEAVVWVPASTRKPLNMTKSGLRAARSSVEALAAGCYSPTEGAGWPGPPAGASMGVPLHRNPPWPPSALAHVLWSGRAIQADTQTHHPPRPAALGPPPRSVIFLALLFTVCIAKHSRAAHSSSSSKGGLRAAEAWLSPTPPALCTIHPSHPSIHPSLILYHAWCHAWGPDYPLSHPPLTLASLRV</sequence>
<dbReference type="Proteomes" id="UP001152607">
    <property type="component" value="Unassembled WGS sequence"/>
</dbReference>
<name>A0A9W4UIV7_9PLEO</name>
<keyword evidence="2" id="KW-1185">Reference proteome</keyword>
<accession>A0A9W4UIV7</accession>
<protein>
    <submittedName>
        <fullName evidence="1">Uncharacterized protein</fullName>
    </submittedName>
</protein>